<name>A0A3P3W8P3_9FLAO</name>
<keyword evidence="1" id="KW-0479">Metal-binding</keyword>
<comment type="cofactor">
    <cofactor evidence="1">
        <name>Zn(2+)</name>
        <dbReference type="ChEBI" id="CHEBI:29105"/>
    </cofactor>
    <text evidence="1">Binds 1 zinc ion per subunit.</text>
</comment>
<accession>A0A3P3W8P3</accession>
<feature type="binding site" evidence="1">
    <location>
        <position position="93"/>
    </location>
    <ligand>
        <name>Zn(2+)</name>
        <dbReference type="ChEBI" id="CHEBI:29105"/>
    </ligand>
</feature>
<comment type="caution">
    <text evidence="3">The sequence shown here is derived from an EMBL/GenBank/DDBJ whole genome shotgun (WGS) entry which is preliminary data.</text>
</comment>
<dbReference type="Gene3D" id="1.10.10.10">
    <property type="entry name" value="Winged helix-like DNA-binding domain superfamily/Winged helix DNA-binding domain"/>
    <property type="match status" value="1"/>
</dbReference>
<feature type="binding site" evidence="1">
    <location>
        <position position="90"/>
    </location>
    <ligand>
        <name>Zn(2+)</name>
        <dbReference type="ChEBI" id="CHEBI:29105"/>
    </ligand>
</feature>
<evidence type="ECO:0000256" key="2">
    <source>
        <dbReference type="PIRSR" id="PIRSR602481-2"/>
    </source>
</evidence>
<dbReference type="Proteomes" id="UP000271937">
    <property type="component" value="Unassembled WGS sequence"/>
</dbReference>
<evidence type="ECO:0000313" key="4">
    <source>
        <dbReference type="Proteomes" id="UP000271937"/>
    </source>
</evidence>
<dbReference type="SUPFAM" id="SSF46785">
    <property type="entry name" value="Winged helix' DNA-binding domain"/>
    <property type="match status" value="1"/>
</dbReference>
<comment type="cofactor">
    <cofactor evidence="2">
        <name>Mn(2+)</name>
        <dbReference type="ChEBI" id="CHEBI:29035"/>
    </cofactor>
    <cofactor evidence="2">
        <name>Fe(2+)</name>
        <dbReference type="ChEBI" id="CHEBI:29033"/>
    </cofactor>
    <text evidence="2">Binds 1 Mn(2+) or Fe(2+) ion per subunit.</text>
</comment>
<feature type="binding site" evidence="2">
    <location>
        <position position="100"/>
    </location>
    <ligand>
        <name>Fe cation</name>
        <dbReference type="ChEBI" id="CHEBI:24875"/>
    </ligand>
</feature>
<dbReference type="InterPro" id="IPR036390">
    <property type="entry name" value="WH_DNA-bd_sf"/>
</dbReference>
<dbReference type="AlphaFoldDB" id="A0A3P3W8P3"/>
<evidence type="ECO:0000313" key="3">
    <source>
        <dbReference type="EMBL" id="RRJ89969.1"/>
    </source>
</evidence>
<sequence>MEKKVVRERSSAVRNQILKILSEKKEALAHKDFQAILKDSCDRVTIYRALDRLHEEGKIHKITGIEGVVQYALCKQCMDKHRHDHIHFNCVKCQKVSCVENSEPTIHLPKEYQVQEIQCIVTGICPDCK</sequence>
<keyword evidence="2" id="KW-0408">Iron</keyword>
<dbReference type="InterPro" id="IPR036388">
    <property type="entry name" value="WH-like_DNA-bd_sf"/>
</dbReference>
<dbReference type="EMBL" id="RQVR01000013">
    <property type="protein sequence ID" value="RRJ89969.1"/>
    <property type="molecule type" value="Genomic_DNA"/>
</dbReference>
<dbReference type="InterPro" id="IPR002481">
    <property type="entry name" value="FUR"/>
</dbReference>
<dbReference type="OrthoDB" id="594893at2"/>
<keyword evidence="1" id="KW-0862">Zinc</keyword>
<feature type="binding site" evidence="1">
    <location>
        <position position="128"/>
    </location>
    <ligand>
        <name>Zn(2+)</name>
        <dbReference type="ChEBI" id="CHEBI:29105"/>
    </ligand>
</feature>
<dbReference type="GO" id="GO:0046872">
    <property type="term" value="F:metal ion binding"/>
    <property type="evidence" value="ECO:0007669"/>
    <property type="project" value="UniProtKB-KW"/>
</dbReference>
<evidence type="ECO:0000256" key="1">
    <source>
        <dbReference type="PIRSR" id="PIRSR602481-1"/>
    </source>
</evidence>
<protein>
    <submittedName>
        <fullName evidence="3">Fur family transcriptional regulator</fullName>
    </submittedName>
</protein>
<reference evidence="3 4" key="1">
    <citation type="submission" date="2018-11" db="EMBL/GenBank/DDBJ databases">
        <title>Flavobacterium sp. nov., YIM 102600 draft genome.</title>
        <authorList>
            <person name="Li G."/>
            <person name="Jiang Y."/>
        </authorList>
    </citation>
    <scope>NUCLEOTIDE SEQUENCE [LARGE SCALE GENOMIC DNA]</scope>
    <source>
        <strain evidence="3 4">YIM 102600</strain>
    </source>
</reference>
<dbReference type="GO" id="GO:0003700">
    <property type="term" value="F:DNA-binding transcription factor activity"/>
    <property type="evidence" value="ECO:0007669"/>
    <property type="project" value="InterPro"/>
</dbReference>
<dbReference type="RefSeq" id="WP_125013259.1">
    <property type="nucleotide sequence ID" value="NZ_RQVR01000013.1"/>
</dbReference>
<keyword evidence="4" id="KW-1185">Reference proteome</keyword>
<dbReference type="Pfam" id="PF01475">
    <property type="entry name" value="FUR"/>
    <property type="match status" value="1"/>
</dbReference>
<organism evidence="3 4">
    <name type="scientific">Flavobacterium macacae</name>
    <dbReference type="NCBI Taxonomy" id="2488993"/>
    <lineage>
        <taxon>Bacteria</taxon>
        <taxon>Pseudomonadati</taxon>
        <taxon>Bacteroidota</taxon>
        <taxon>Flavobacteriia</taxon>
        <taxon>Flavobacteriales</taxon>
        <taxon>Flavobacteriaceae</taxon>
        <taxon>Flavobacterium</taxon>
    </lineage>
</organism>
<gene>
    <name evidence="3" type="ORF">EG849_11640</name>
</gene>
<proteinExistence type="predicted"/>
<feature type="binding site" evidence="1">
    <location>
        <position position="125"/>
    </location>
    <ligand>
        <name>Zn(2+)</name>
        <dbReference type="ChEBI" id="CHEBI:29105"/>
    </ligand>
</feature>